<evidence type="ECO:0000259" key="6">
    <source>
        <dbReference type="PROSITE" id="PS50011"/>
    </source>
</evidence>
<proteinExistence type="predicted"/>
<evidence type="ECO:0000313" key="7">
    <source>
        <dbReference type="EMBL" id="MBM7510289.1"/>
    </source>
</evidence>
<dbReference type="PROSITE" id="PS50011">
    <property type="entry name" value="PROTEIN_KINASE_DOM"/>
    <property type="match status" value="1"/>
</dbReference>
<evidence type="ECO:0000256" key="3">
    <source>
        <dbReference type="ARBA" id="ARBA00022777"/>
    </source>
</evidence>
<dbReference type="EMBL" id="JAFBBZ010000001">
    <property type="protein sequence ID" value="MBM7510289.1"/>
    <property type="molecule type" value="Genomic_DNA"/>
</dbReference>
<dbReference type="SUPFAM" id="SSF56112">
    <property type="entry name" value="Protein kinase-like (PK-like)"/>
    <property type="match status" value="1"/>
</dbReference>
<dbReference type="RefSeq" id="WP_193670918.1">
    <property type="nucleotide sequence ID" value="NZ_JACDTV010000021.1"/>
</dbReference>
<organism evidence="7 8">
    <name type="scientific">Nocardioides salarius</name>
    <dbReference type="NCBI Taxonomy" id="374513"/>
    <lineage>
        <taxon>Bacteria</taxon>
        <taxon>Bacillati</taxon>
        <taxon>Actinomycetota</taxon>
        <taxon>Actinomycetes</taxon>
        <taxon>Propionibacteriales</taxon>
        <taxon>Nocardioidaceae</taxon>
        <taxon>Nocardioides</taxon>
    </lineage>
</organism>
<dbReference type="Gene3D" id="1.10.510.10">
    <property type="entry name" value="Transferase(Phosphotransferase) domain 1"/>
    <property type="match status" value="1"/>
</dbReference>
<feature type="domain" description="Protein kinase" evidence="6">
    <location>
        <begin position="32"/>
        <end position="317"/>
    </location>
</feature>
<keyword evidence="2" id="KW-0547">Nucleotide-binding</keyword>
<evidence type="ECO:0000256" key="4">
    <source>
        <dbReference type="ARBA" id="ARBA00022840"/>
    </source>
</evidence>
<feature type="compositionally biased region" description="Basic and acidic residues" evidence="5">
    <location>
        <begin position="308"/>
        <end position="324"/>
    </location>
</feature>
<dbReference type="PANTHER" id="PTHR43289:SF33">
    <property type="entry name" value="SERINE_THREONINE KINASE 31"/>
    <property type="match status" value="1"/>
</dbReference>
<evidence type="ECO:0000256" key="5">
    <source>
        <dbReference type="SAM" id="MobiDB-lite"/>
    </source>
</evidence>
<keyword evidence="3 7" id="KW-0418">Kinase</keyword>
<accession>A0ABS2MGH7</accession>
<comment type="caution">
    <text evidence="7">The sequence shown here is derived from an EMBL/GenBank/DDBJ whole genome shotgun (WGS) entry which is preliminary data.</text>
</comment>
<evidence type="ECO:0000313" key="8">
    <source>
        <dbReference type="Proteomes" id="UP000732378"/>
    </source>
</evidence>
<protein>
    <submittedName>
        <fullName evidence="7">Serine/threonine protein kinase</fullName>
    </submittedName>
</protein>
<dbReference type="Pfam" id="PF00069">
    <property type="entry name" value="Pkinase"/>
    <property type="match status" value="1"/>
</dbReference>
<reference evidence="7 8" key="1">
    <citation type="submission" date="2021-01" db="EMBL/GenBank/DDBJ databases">
        <title>Sequencing the genomes of 1000 actinobacteria strains.</title>
        <authorList>
            <person name="Klenk H.-P."/>
        </authorList>
    </citation>
    <scope>NUCLEOTIDE SEQUENCE [LARGE SCALE GENOMIC DNA]</scope>
    <source>
        <strain evidence="7 8">DSM 18239</strain>
    </source>
</reference>
<keyword evidence="1" id="KW-0808">Transferase</keyword>
<evidence type="ECO:0000256" key="1">
    <source>
        <dbReference type="ARBA" id="ARBA00022679"/>
    </source>
</evidence>
<gene>
    <name evidence="7" type="ORF">JOE61_004103</name>
</gene>
<name>A0ABS2MGH7_9ACTN</name>
<dbReference type="InterPro" id="IPR011009">
    <property type="entry name" value="Kinase-like_dom_sf"/>
</dbReference>
<dbReference type="GO" id="GO:0004674">
    <property type="term" value="F:protein serine/threonine kinase activity"/>
    <property type="evidence" value="ECO:0007669"/>
    <property type="project" value="UniProtKB-KW"/>
</dbReference>
<dbReference type="PROSITE" id="PS00108">
    <property type="entry name" value="PROTEIN_KINASE_ST"/>
    <property type="match status" value="1"/>
</dbReference>
<keyword evidence="7" id="KW-0723">Serine/threonine-protein kinase</keyword>
<dbReference type="Proteomes" id="UP000732378">
    <property type="component" value="Unassembled WGS sequence"/>
</dbReference>
<dbReference type="InterPro" id="IPR008271">
    <property type="entry name" value="Ser/Thr_kinase_AS"/>
</dbReference>
<dbReference type="InterPro" id="IPR000719">
    <property type="entry name" value="Prot_kinase_dom"/>
</dbReference>
<keyword evidence="4" id="KW-0067">ATP-binding</keyword>
<feature type="region of interest" description="Disordered" evidence="5">
    <location>
        <begin position="304"/>
        <end position="324"/>
    </location>
</feature>
<dbReference type="PANTHER" id="PTHR43289">
    <property type="entry name" value="MITOGEN-ACTIVATED PROTEIN KINASE KINASE KINASE 20-RELATED"/>
    <property type="match status" value="1"/>
</dbReference>
<evidence type="ECO:0000256" key="2">
    <source>
        <dbReference type="ARBA" id="ARBA00022741"/>
    </source>
</evidence>
<keyword evidence="8" id="KW-1185">Reference proteome</keyword>
<sequence>MTTEDFGSQRFQRALASTDATLLAEPLQLGSFYCHAAIKRGGQGTVYLGTGDNQARSRVCVIKTFNDSDPDTLDRAERSIRIQLRLLDKATDYPATLFSRDDQIRPSPWVPDILAWDLDGSLPWVAQDFRGPSLTRALSNGVADRSGRSHRNQRTGKDVRTWLLSQVVDAVEFAHMHDVIHRDLKPDNILVERVEASHLMVESVALCDFDLSRSREHTTLTPSAVGMGTFGYAAPEQFWGNARDVTTAADVYSLAMVAVRVFTGLEPSDAMVGPGLMHLRLDPSAAGQLGSKREWVESALSFNPTDRPSLKELHPKLYGPEADR</sequence>
<dbReference type="SMART" id="SM00220">
    <property type="entry name" value="S_TKc"/>
    <property type="match status" value="1"/>
</dbReference>